<dbReference type="AlphaFoldDB" id="A0AAJ5UJ36"/>
<protein>
    <submittedName>
        <fullName evidence="6">Phage/plasmid primase, P4 family</fullName>
    </submittedName>
</protein>
<sequence>MHDSITILRHPVKRMAKTWRADGTIKAYDNAKFFRIEQRSLNSLHDVVTLLSQLEHDPHACVIRGAYRGEAIAAAHDPQFCTGKARRIAELYEDVPHHWMLVEIDNFTPRAVDPIMHPVAAVDAFISAQLPRCFWGADYYWQLSGSAGHPNYAGVLKAHVWFWLKNPYTSEQLKAWAASCGAALDASVFHVVQIHYTAAPVFEAGVSDPVPVRSGFELGWGKGAVPLCLDAATLATVARSTVSRHQQRSNAAAKDAIAQQLAARGMVLSTGQEGQLFITCPLAEHHTQPSGPTSTVYYPAHTGGYAKGAFVCQHAHCRDLPQAAFLTALGGDAACESDANAASTSAPRRKGVEAAHLMTDQANAARLVKHYGNQLMVSADQWFHWTGTHWQQDDNAAYHSAFTLSALINAEAEEWRAKKTSTSKEQAKNERIAIALAAWSKRSEMRGAIEATVALAKRLLVIPPKHLNAHPWALNCVNGTVDLRTGVLSAHRPEDYITQLIAVPYVPDACAPVFNELVARVVCGDPLLSAFLRRWFGYCATGAVRENVFAVHYGRGGNGKSTLLGVIAEVLGGYAAVAAPGLLTNSHANRHPTEIADLAGRRLVTTHEAGEGSVLRDDFVKQATGGDALKARYMRGDFFEFQPTHKLQLLTNYKPIIKCQDEGIWRRVLLIPYKAKFGTAEEVAAGVATCLQDTQIAERLKEEKTGVLAWIVAGAVEWYRNGLTPPECVRMASRAYQTEQDHTLQFLSEECTLGGECAEKLSTPTGGGLYPAYTVWCKASGLYPLSKTRFLGELERAVPHFSKKYIDRLAEGQRTKALLVHGVQLMSTPL</sequence>
<feature type="domain" description="SF3 helicase" evidence="5">
    <location>
        <begin position="527"/>
        <end position="686"/>
    </location>
</feature>
<evidence type="ECO:0000259" key="5">
    <source>
        <dbReference type="PROSITE" id="PS51206"/>
    </source>
</evidence>
<keyword evidence="4" id="KW-0067">ATP-binding</keyword>
<evidence type="ECO:0000256" key="3">
    <source>
        <dbReference type="ARBA" id="ARBA00022806"/>
    </source>
</evidence>
<dbReference type="GO" id="GO:0016787">
    <property type="term" value="F:hydrolase activity"/>
    <property type="evidence" value="ECO:0007669"/>
    <property type="project" value="UniProtKB-KW"/>
</dbReference>
<dbReference type="Pfam" id="PF03288">
    <property type="entry name" value="Pox_D5"/>
    <property type="match status" value="1"/>
</dbReference>
<keyword evidence="3" id="KW-0347">Helicase</keyword>
<dbReference type="Pfam" id="PF19263">
    <property type="entry name" value="DUF5906"/>
    <property type="match status" value="1"/>
</dbReference>
<dbReference type="InterPro" id="IPR004968">
    <property type="entry name" value="DNA_primase/NTPase_C"/>
</dbReference>
<keyword evidence="1" id="KW-0547">Nucleotide-binding</keyword>
<dbReference type="PANTHER" id="PTHR35372">
    <property type="entry name" value="ATP BINDING PROTEIN-RELATED"/>
    <property type="match status" value="1"/>
</dbReference>
<evidence type="ECO:0000313" key="6">
    <source>
        <dbReference type="EMBL" id="WCF29082.1"/>
    </source>
</evidence>
<evidence type="ECO:0000256" key="2">
    <source>
        <dbReference type="ARBA" id="ARBA00022801"/>
    </source>
</evidence>
<evidence type="ECO:0000256" key="4">
    <source>
        <dbReference type="ARBA" id="ARBA00022840"/>
    </source>
</evidence>
<dbReference type="PROSITE" id="PS51206">
    <property type="entry name" value="SF3_HELICASE_1"/>
    <property type="match status" value="1"/>
</dbReference>
<dbReference type="PANTHER" id="PTHR35372:SF2">
    <property type="entry name" value="SF3 HELICASE DOMAIN-CONTAINING PROTEIN"/>
    <property type="match status" value="1"/>
</dbReference>
<reference evidence="6" key="2">
    <citation type="submission" date="2022-10" db="EMBL/GenBank/DDBJ databases">
        <authorList>
            <person name="Landa B."/>
            <person name="Arias-Giraldo L.F."/>
            <person name="Roman-Ecija M."/>
            <person name="Velasco-Amo M.P."/>
            <person name="De La Fuente L."/>
            <person name="Marco-Noales E."/>
            <person name="Moralejo E."/>
        </authorList>
    </citation>
    <scope>NUCLEOTIDE SEQUENCE</scope>
    <source>
        <strain evidence="6">CFBP8073</strain>
    </source>
</reference>
<keyword evidence="2" id="KW-0378">Hydrolase</keyword>
<dbReference type="EMBL" id="CP109886">
    <property type="protein sequence ID" value="WCF29082.1"/>
    <property type="molecule type" value="Genomic_DNA"/>
</dbReference>
<dbReference type="InterPro" id="IPR045455">
    <property type="entry name" value="NrS-1_pol-like_helicase"/>
</dbReference>
<dbReference type="SMART" id="SM00885">
    <property type="entry name" value="D5_N"/>
    <property type="match status" value="1"/>
</dbReference>
<name>A0AAJ5UJ36_XYLFS</name>
<dbReference type="SUPFAM" id="SSF52540">
    <property type="entry name" value="P-loop containing nucleoside triphosphate hydrolases"/>
    <property type="match status" value="1"/>
</dbReference>
<organism evidence="6 7">
    <name type="scientific">Xylella fastidiosa subsp. fastidiosa</name>
    <dbReference type="NCBI Taxonomy" id="644356"/>
    <lineage>
        <taxon>Bacteria</taxon>
        <taxon>Pseudomonadati</taxon>
        <taxon>Pseudomonadota</taxon>
        <taxon>Gammaproteobacteria</taxon>
        <taxon>Lysobacterales</taxon>
        <taxon>Lysobacteraceae</taxon>
        <taxon>Xylella</taxon>
    </lineage>
</organism>
<reference evidence="6" key="1">
    <citation type="journal article" date="2022" name="Phytopathology">
        <title>Complete circularized genome resources of seven strains of Xylella fastidiosa subsp. fastidiosa using hybrid assembly reveals unknown plasmids.</title>
        <authorList>
            <person name="Velasco-Amo M.D.P."/>
            <person name="Arias-Giraldo L.F.F."/>
            <person name="Ecija M.R."/>
            <person name="De La Fuente L."/>
            <person name="Marco-Noales E."/>
            <person name="Moralejo E."/>
            <person name="Navas-Cort J.A."/>
            <person name="Landa B.B."/>
        </authorList>
    </citation>
    <scope>NUCLEOTIDE SEQUENCE</scope>
    <source>
        <strain evidence="6">CFBP8073</strain>
    </source>
</reference>
<dbReference type="Proteomes" id="UP001211513">
    <property type="component" value="Chromosome"/>
</dbReference>
<dbReference type="InterPro" id="IPR051620">
    <property type="entry name" value="ORF904-like_C"/>
</dbReference>
<evidence type="ECO:0000256" key="1">
    <source>
        <dbReference type="ARBA" id="ARBA00022741"/>
    </source>
</evidence>
<dbReference type="InterPro" id="IPR014818">
    <property type="entry name" value="Phage/plasmid_primase_P4_C"/>
</dbReference>
<dbReference type="NCBIfam" id="TIGR01613">
    <property type="entry name" value="primase_Cterm"/>
    <property type="match status" value="1"/>
</dbReference>
<dbReference type="Gene3D" id="3.40.50.300">
    <property type="entry name" value="P-loop containing nucleotide triphosphate hydrolases"/>
    <property type="match status" value="1"/>
</dbReference>
<dbReference type="InterPro" id="IPR006500">
    <property type="entry name" value="Helicase_put_C_phage/plasmid"/>
</dbReference>
<dbReference type="GO" id="GO:0005524">
    <property type="term" value="F:ATP binding"/>
    <property type="evidence" value="ECO:0007669"/>
    <property type="project" value="UniProtKB-KW"/>
</dbReference>
<accession>A0AAJ5UJ36</accession>
<dbReference type="InterPro" id="IPR014015">
    <property type="entry name" value="Helicase_SF3_DNA-vir"/>
</dbReference>
<dbReference type="Pfam" id="PF08706">
    <property type="entry name" value="D5_N"/>
    <property type="match status" value="1"/>
</dbReference>
<dbReference type="RefSeq" id="WP_058565007.1">
    <property type="nucleotide sequence ID" value="NZ_CP109886.1"/>
</dbReference>
<gene>
    <name evidence="6" type="ORF">OK117_04235</name>
</gene>
<proteinExistence type="predicted"/>
<dbReference type="InterPro" id="IPR027417">
    <property type="entry name" value="P-loop_NTPase"/>
</dbReference>
<evidence type="ECO:0000313" key="7">
    <source>
        <dbReference type="Proteomes" id="UP001211513"/>
    </source>
</evidence>